<feature type="signal peptide" evidence="1">
    <location>
        <begin position="1"/>
        <end position="17"/>
    </location>
</feature>
<feature type="domain" description="AB hydrolase-1" evidence="2">
    <location>
        <begin position="323"/>
        <end position="596"/>
    </location>
</feature>
<dbReference type="AlphaFoldDB" id="A0A9W7AJH2"/>
<dbReference type="InterPro" id="IPR029058">
    <property type="entry name" value="AB_hydrolase_fold"/>
</dbReference>
<dbReference type="Gene3D" id="3.40.50.1820">
    <property type="entry name" value="alpha/beta hydrolase"/>
    <property type="match status" value="1"/>
</dbReference>
<organism evidence="3 4">
    <name type="scientific">Triparma laevis f. longispina</name>
    <dbReference type="NCBI Taxonomy" id="1714387"/>
    <lineage>
        <taxon>Eukaryota</taxon>
        <taxon>Sar</taxon>
        <taxon>Stramenopiles</taxon>
        <taxon>Ochrophyta</taxon>
        <taxon>Bolidophyceae</taxon>
        <taxon>Parmales</taxon>
        <taxon>Triparmaceae</taxon>
        <taxon>Triparma</taxon>
    </lineage>
</organism>
<evidence type="ECO:0000313" key="3">
    <source>
        <dbReference type="EMBL" id="GMH68890.1"/>
    </source>
</evidence>
<proteinExistence type="predicted"/>
<sequence>MIGQLILALLLLVPTSPLRVSVFTPSSYSQALPTNCDVPVCFLPASSVVPYAKHAGVDADQITQAVSCFEEKIERRVLPITGATFSDCLSKCLGSLSVDPAGDEEIEIIVHNPTFDLASYIWTDPSSSVSSSSPSIKFVSAFTNIVDPPSPRSFIAPTKESLSTALSTLIGSSSTSDSPGLSDTHFNTKIPLSYSSIISTLKTSKITHPTSTTEPPPITLESKAYHRTFQKPDLYISPETESQTCEVLLRYLSLPLALGVISPSEVIELNSVLKDDMEDRIRLESRVNSETKVNDGIWFLWNGFFAKYYETSPESPDPTKPAVVLCHGFGGSGRQMSSLASELSKLGHTCHAPDLIGFGRSHKPRILYTQYLWSMYLSDFTRRFVESDEIVLGGNSIGGYTVMASASEINNAETSSGGGGTVKGVALFNSAGVLYPPSDYKTLISTEGTIASQTMNDRLPPFAPPPSFLLNLGSNVILRGLRPRIRPILEWLYPERTSRVTDELAKDILNDSYDFGASSVIISGGKLPSPQSANELLDPEEDGFGGPVIVCQGTEDPLNDAKLRADQFEQVRDDIEIRRIKAGHCVMDEKPAEVAEYMVEWMDAKC</sequence>
<dbReference type="PANTHER" id="PTHR47832:SF1">
    <property type="entry name" value="DNA PHOTOLYASE"/>
    <property type="match status" value="1"/>
</dbReference>
<comment type="caution">
    <text evidence="3">The sequence shown here is derived from an EMBL/GenBank/DDBJ whole genome shotgun (WGS) entry which is preliminary data.</text>
</comment>
<name>A0A9W7AJH2_9STRA</name>
<protein>
    <recommendedName>
        <fullName evidence="2">AB hydrolase-1 domain-containing protein</fullName>
    </recommendedName>
</protein>
<evidence type="ECO:0000259" key="2">
    <source>
        <dbReference type="Pfam" id="PF12697"/>
    </source>
</evidence>
<reference evidence="4" key="1">
    <citation type="journal article" date="2023" name="Commun. Biol.">
        <title>Genome analysis of Parmales, the sister group of diatoms, reveals the evolutionary specialization of diatoms from phago-mixotrophs to photoautotrophs.</title>
        <authorList>
            <person name="Ban H."/>
            <person name="Sato S."/>
            <person name="Yoshikawa S."/>
            <person name="Yamada K."/>
            <person name="Nakamura Y."/>
            <person name="Ichinomiya M."/>
            <person name="Sato N."/>
            <person name="Blanc-Mathieu R."/>
            <person name="Endo H."/>
            <person name="Kuwata A."/>
            <person name="Ogata H."/>
        </authorList>
    </citation>
    <scope>NUCLEOTIDE SEQUENCE [LARGE SCALE GENOMIC DNA]</scope>
    <source>
        <strain evidence="4">NIES 3700</strain>
    </source>
</reference>
<evidence type="ECO:0000256" key="1">
    <source>
        <dbReference type="SAM" id="SignalP"/>
    </source>
</evidence>
<keyword evidence="1" id="KW-0732">Signal</keyword>
<dbReference type="EMBL" id="BRXW01000600">
    <property type="protein sequence ID" value="GMH68890.1"/>
    <property type="molecule type" value="Genomic_DNA"/>
</dbReference>
<feature type="chain" id="PRO_5040783463" description="AB hydrolase-1 domain-containing protein" evidence="1">
    <location>
        <begin position="18"/>
        <end position="606"/>
    </location>
</feature>
<gene>
    <name evidence="3" type="ORF">TrLO_g1239</name>
</gene>
<dbReference type="Pfam" id="PF12697">
    <property type="entry name" value="Abhydrolase_6"/>
    <property type="match status" value="1"/>
</dbReference>
<keyword evidence="4" id="KW-1185">Reference proteome</keyword>
<evidence type="ECO:0000313" key="4">
    <source>
        <dbReference type="Proteomes" id="UP001165122"/>
    </source>
</evidence>
<dbReference type="OrthoDB" id="408373at2759"/>
<dbReference type="Proteomes" id="UP001165122">
    <property type="component" value="Unassembled WGS sequence"/>
</dbReference>
<accession>A0A9W7AJH2</accession>
<dbReference type="SUPFAM" id="SSF53474">
    <property type="entry name" value="alpha/beta-Hydrolases"/>
    <property type="match status" value="1"/>
</dbReference>
<dbReference type="PANTHER" id="PTHR47832">
    <property type="entry name" value="DNA PHOTOLYASE"/>
    <property type="match status" value="1"/>
</dbReference>
<dbReference type="InterPro" id="IPR000073">
    <property type="entry name" value="AB_hydrolase_1"/>
</dbReference>